<protein>
    <recommendedName>
        <fullName evidence="2">Globin domain-containing protein</fullName>
    </recommendedName>
</protein>
<evidence type="ECO:0000256" key="1">
    <source>
        <dbReference type="RuleBase" id="RU000356"/>
    </source>
</evidence>
<dbReference type="InterPro" id="IPR012292">
    <property type="entry name" value="Globin/Proto"/>
</dbReference>
<sequence>MIPDNLDPVTASYHRCMHGGEFVDSFYETFMASSPEVASKFRHTDFPHQKLMLRESLLVMIMFSQGQSRVREEVEQLAVRHDRDHLDIPPPMYELWIDALCSAVEQHDPKFTPEVEQQWRDAMQPGIDLMKSHY</sequence>
<proteinExistence type="inferred from homology"/>
<dbReference type="EMBL" id="CP036432">
    <property type="protein sequence ID" value="QDV86198.1"/>
    <property type="molecule type" value="Genomic_DNA"/>
</dbReference>
<keyword evidence="4" id="KW-1185">Reference proteome</keyword>
<dbReference type="Pfam" id="PF00042">
    <property type="entry name" value="Globin"/>
    <property type="match status" value="1"/>
</dbReference>
<keyword evidence="1" id="KW-0408">Iron</keyword>
<reference evidence="3 4" key="1">
    <citation type="submission" date="2019-02" db="EMBL/GenBank/DDBJ databases">
        <title>Deep-cultivation of Planctomycetes and their phenomic and genomic characterization uncovers novel biology.</title>
        <authorList>
            <person name="Wiegand S."/>
            <person name="Jogler M."/>
            <person name="Boedeker C."/>
            <person name="Pinto D."/>
            <person name="Vollmers J."/>
            <person name="Rivas-Marin E."/>
            <person name="Kohn T."/>
            <person name="Peeters S.H."/>
            <person name="Heuer A."/>
            <person name="Rast P."/>
            <person name="Oberbeckmann S."/>
            <person name="Bunk B."/>
            <person name="Jeske O."/>
            <person name="Meyerdierks A."/>
            <person name="Storesund J.E."/>
            <person name="Kallscheuer N."/>
            <person name="Luecker S."/>
            <person name="Lage O.M."/>
            <person name="Pohl T."/>
            <person name="Merkel B.J."/>
            <person name="Hornburger P."/>
            <person name="Mueller R.-W."/>
            <person name="Bruemmer F."/>
            <person name="Labrenz M."/>
            <person name="Spormann A.M."/>
            <person name="Op den Camp H."/>
            <person name="Overmann J."/>
            <person name="Amann R."/>
            <person name="Jetten M.S.M."/>
            <person name="Mascher T."/>
            <person name="Medema M.H."/>
            <person name="Devos D.P."/>
            <person name="Kaster A.-K."/>
            <person name="Ovreas L."/>
            <person name="Rohde M."/>
            <person name="Galperin M.Y."/>
            <person name="Jogler C."/>
        </authorList>
    </citation>
    <scope>NUCLEOTIDE SEQUENCE [LARGE SCALE GENOMIC DNA]</scope>
    <source>
        <strain evidence="3 4">TBK1r</strain>
    </source>
</reference>
<evidence type="ECO:0000259" key="2">
    <source>
        <dbReference type="Pfam" id="PF00042"/>
    </source>
</evidence>
<feature type="domain" description="Globin" evidence="2">
    <location>
        <begin position="60"/>
        <end position="123"/>
    </location>
</feature>
<accession>A0ABX5XVZ5</accession>
<evidence type="ECO:0000313" key="3">
    <source>
        <dbReference type="EMBL" id="QDV86198.1"/>
    </source>
</evidence>
<keyword evidence="1" id="KW-0479">Metal-binding</keyword>
<dbReference type="InterPro" id="IPR009050">
    <property type="entry name" value="Globin-like_sf"/>
</dbReference>
<keyword evidence="1" id="KW-0813">Transport</keyword>
<keyword evidence="1" id="KW-0349">Heme</keyword>
<evidence type="ECO:0000313" key="4">
    <source>
        <dbReference type="Proteomes" id="UP000318081"/>
    </source>
</evidence>
<keyword evidence="1" id="KW-0561">Oxygen transport</keyword>
<dbReference type="SUPFAM" id="SSF46458">
    <property type="entry name" value="Globin-like"/>
    <property type="match status" value="1"/>
</dbReference>
<dbReference type="RefSeq" id="WP_145216997.1">
    <property type="nucleotide sequence ID" value="NZ_CP036432.1"/>
</dbReference>
<comment type="similarity">
    <text evidence="1">Belongs to the globin family.</text>
</comment>
<dbReference type="Gene3D" id="1.10.490.10">
    <property type="entry name" value="Globins"/>
    <property type="match status" value="1"/>
</dbReference>
<name>A0ABX5XVZ5_9BACT</name>
<gene>
    <name evidence="3" type="ORF">TBK1r_52160</name>
</gene>
<dbReference type="Proteomes" id="UP000318081">
    <property type="component" value="Chromosome"/>
</dbReference>
<dbReference type="InterPro" id="IPR044399">
    <property type="entry name" value="Mb-like_M"/>
</dbReference>
<dbReference type="CDD" id="cd01040">
    <property type="entry name" value="Mb-like"/>
    <property type="match status" value="1"/>
</dbReference>
<dbReference type="InterPro" id="IPR000971">
    <property type="entry name" value="Globin"/>
</dbReference>
<organism evidence="3 4">
    <name type="scientific">Stieleria magnilauensis</name>
    <dbReference type="NCBI Taxonomy" id="2527963"/>
    <lineage>
        <taxon>Bacteria</taxon>
        <taxon>Pseudomonadati</taxon>
        <taxon>Planctomycetota</taxon>
        <taxon>Planctomycetia</taxon>
        <taxon>Pirellulales</taxon>
        <taxon>Pirellulaceae</taxon>
        <taxon>Stieleria</taxon>
    </lineage>
</organism>